<dbReference type="InParanoid" id="A0A0D0DYW0"/>
<keyword evidence="2" id="KW-1185">Reference proteome</keyword>
<sequence>MMVLSPFFHGLILPKASRALSVSPGLDILAFWSCPPTSAITVIKFDVTSPPIVPHVLQDRSASMSPCCRCYISTQDQGRYSRSQPIAIFVQLRFLPAIGRRAGVSRRTIAKLATQPEHPRK</sequence>
<evidence type="ECO:0000313" key="1">
    <source>
        <dbReference type="EMBL" id="KIK95466.1"/>
    </source>
</evidence>
<gene>
    <name evidence="1" type="ORF">PAXRUDRAFT_380226</name>
</gene>
<dbReference type="AlphaFoldDB" id="A0A0D0DYW0"/>
<dbReference type="HOGENOM" id="CLU_2038800_0_0_1"/>
<dbReference type="Proteomes" id="UP000054538">
    <property type="component" value="Unassembled WGS sequence"/>
</dbReference>
<accession>A0A0D0DYW0</accession>
<proteinExistence type="predicted"/>
<protein>
    <submittedName>
        <fullName evidence="1">Uncharacterized protein</fullName>
    </submittedName>
</protein>
<name>A0A0D0DYW0_9AGAM</name>
<dbReference type="EMBL" id="KN825040">
    <property type="protein sequence ID" value="KIK95466.1"/>
    <property type="molecule type" value="Genomic_DNA"/>
</dbReference>
<reference evidence="1 2" key="1">
    <citation type="submission" date="2014-04" db="EMBL/GenBank/DDBJ databases">
        <authorList>
            <consortium name="DOE Joint Genome Institute"/>
            <person name="Kuo A."/>
            <person name="Kohler A."/>
            <person name="Jargeat P."/>
            <person name="Nagy L.G."/>
            <person name="Floudas D."/>
            <person name="Copeland A."/>
            <person name="Barry K.W."/>
            <person name="Cichocki N."/>
            <person name="Veneault-Fourrey C."/>
            <person name="LaButti K."/>
            <person name="Lindquist E.A."/>
            <person name="Lipzen A."/>
            <person name="Lundell T."/>
            <person name="Morin E."/>
            <person name="Murat C."/>
            <person name="Sun H."/>
            <person name="Tunlid A."/>
            <person name="Henrissat B."/>
            <person name="Grigoriev I.V."/>
            <person name="Hibbett D.S."/>
            <person name="Martin F."/>
            <person name="Nordberg H.P."/>
            <person name="Cantor M.N."/>
            <person name="Hua S.X."/>
        </authorList>
    </citation>
    <scope>NUCLEOTIDE SEQUENCE [LARGE SCALE GENOMIC DNA]</scope>
    <source>
        <strain evidence="1 2">Ve08.2h10</strain>
    </source>
</reference>
<reference evidence="2" key="2">
    <citation type="submission" date="2015-01" db="EMBL/GenBank/DDBJ databases">
        <title>Evolutionary Origins and Diversification of the Mycorrhizal Mutualists.</title>
        <authorList>
            <consortium name="DOE Joint Genome Institute"/>
            <consortium name="Mycorrhizal Genomics Consortium"/>
            <person name="Kohler A."/>
            <person name="Kuo A."/>
            <person name="Nagy L.G."/>
            <person name="Floudas D."/>
            <person name="Copeland A."/>
            <person name="Barry K.W."/>
            <person name="Cichocki N."/>
            <person name="Veneault-Fourrey C."/>
            <person name="LaButti K."/>
            <person name="Lindquist E.A."/>
            <person name="Lipzen A."/>
            <person name="Lundell T."/>
            <person name="Morin E."/>
            <person name="Murat C."/>
            <person name="Riley R."/>
            <person name="Ohm R."/>
            <person name="Sun H."/>
            <person name="Tunlid A."/>
            <person name="Henrissat B."/>
            <person name="Grigoriev I.V."/>
            <person name="Hibbett D.S."/>
            <person name="Martin F."/>
        </authorList>
    </citation>
    <scope>NUCLEOTIDE SEQUENCE [LARGE SCALE GENOMIC DNA]</scope>
    <source>
        <strain evidence="2">Ve08.2h10</strain>
    </source>
</reference>
<organism evidence="1 2">
    <name type="scientific">Paxillus rubicundulus Ve08.2h10</name>
    <dbReference type="NCBI Taxonomy" id="930991"/>
    <lineage>
        <taxon>Eukaryota</taxon>
        <taxon>Fungi</taxon>
        <taxon>Dikarya</taxon>
        <taxon>Basidiomycota</taxon>
        <taxon>Agaricomycotina</taxon>
        <taxon>Agaricomycetes</taxon>
        <taxon>Agaricomycetidae</taxon>
        <taxon>Boletales</taxon>
        <taxon>Paxilineae</taxon>
        <taxon>Paxillaceae</taxon>
        <taxon>Paxillus</taxon>
    </lineage>
</organism>
<evidence type="ECO:0000313" key="2">
    <source>
        <dbReference type="Proteomes" id="UP000054538"/>
    </source>
</evidence>